<sequence>MRRPPRRIAAAPRVLAPTSAPVMTGTAVTDAVVTGTVMTGTVVTDAPVTGTVVTDAVLVPRPPLEPVVTGGRRDARAATTARGRARRVWARLRPAVAVLAAAVCALTLVPTSAHADNPIVQHVYTADPAPLVVGDRVYLYTGHDEDASTYFTMRDWRVFSSADMVNWTDHGSPMSLATFAWADANAWAGQVVPRNGKYYWYVPVRQRSTGQMVIGVGVADSPTGPFRDALGRPLVGTNEIDPTVLIDDDGQAYLYWGNPNLWYVRLNADMISYSGSATKIPLTTAGFGTRTGNASRPTLYEEGPWVYKRGGQYYNVFAAQCCSEFIGYSTAPGPTGPWTYRGTVMPTQGSSFTNHAGVIDFKGGSYFFYHNGALPGGGGFTRSVAVEKFAYGSDGSIPRITMTSQGAPQVGTLDPFVRQEAETIAWGSGIETEPSTEGGMNIGWLENGDHVKVEGVAFGTGATSFSARVASATAGGRIEVRLDGTSGPLVATCTVGGTGGWQAWTTTTCPVSGATGTHDLFLRFVGGSGTLFNVNWWQFAGGGSTPTSYRVTNRTSGQVMDVQQPNTADLAVIGQWTANGTAWQQWRFLDAGSGRVRLQSVHSGKCVDVSGASVAEGAAIIQYTCHDRPNQVFTWRSTGDGYAQLVNLNSAQCLAVVGGSTAAGAALEQRTCSAATSMQWSRS</sequence>
<dbReference type="Pfam" id="PF04616">
    <property type="entry name" value="Glyco_hydro_43"/>
    <property type="match status" value="1"/>
</dbReference>
<dbReference type="SMART" id="SM00606">
    <property type="entry name" value="CBD_IV"/>
    <property type="match status" value="1"/>
</dbReference>
<comment type="similarity">
    <text evidence="1">Belongs to the glycosyl hydrolase 43 family.</text>
</comment>
<protein>
    <recommendedName>
        <fullName evidence="9">CBM6 domain-containing protein</fullName>
    </recommendedName>
</protein>
<dbReference type="InterPro" id="IPR006710">
    <property type="entry name" value="Glyco_hydro_43"/>
</dbReference>
<dbReference type="SMART" id="SM00458">
    <property type="entry name" value="RICIN"/>
    <property type="match status" value="1"/>
</dbReference>
<accession>A0A7W4YB02</accession>
<keyword evidence="5" id="KW-0119">Carbohydrate metabolism</keyword>
<dbReference type="InterPro" id="IPR052176">
    <property type="entry name" value="Glycosyl_Hydrlase_43_Enz"/>
</dbReference>
<dbReference type="InterPro" id="IPR035992">
    <property type="entry name" value="Ricin_B-like_lectins"/>
</dbReference>
<evidence type="ECO:0000256" key="8">
    <source>
        <dbReference type="PIRSR" id="PIRSR606710-2"/>
    </source>
</evidence>
<dbReference type="Gene3D" id="2.60.120.260">
    <property type="entry name" value="Galactose-binding domain-like"/>
    <property type="match status" value="1"/>
</dbReference>
<dbReference type="SUPFAM" id="SSF49785">
    <property type="entry name" value="Galactose-binding domain-like"/>
    <property type="match status" value="1"/>
</dbReference>
<dbReference type="Pfam" id="PF03422">
    <property type="entry name" value="CBM_6"/>
    <property type="match status" value="1"/>
</dbReference>
<keyword evidence="3" id="KW-0732">Signal</keyword>
<dbReference type="PROSITE" id="PS51175">
    <property type="entry name" value="CBM6"/>
    <property type="match status" value="1"/>
</dbReference>
<dbReference type="PANTHER" id="PTHR43772:SF2">
    <property type="entry name" value="PUTATIVE (AFU_ORTHOLOGUE AFUA_2G04480)-RELATED"/>
    <property type="match status" value="1"/>
</dbReference>
<evidence type="ECO:0000259" key="9">
    <source>
        <dbReference type="PROSITE" id="PS51175"/>
    </source>
</evidence>
<evidence type="ECO:0000256" key="3">
    <source>
        <dbReference type="ARBA" id="ARBA00022729"/>
    </source>
</evidence>
<comment type="caution">
    <text evidence="10">The sequence shown here is derived from an EMBL/GenBank/DDBJ whole genome shotgun (WGS) entry which is preliminary data.</text>
</comment>
<dbReference type="CDD" id="cd04084">
    <property type="entry name" value="CBM6_xylanase-like"/>
    <property type="match status" value="1"/>
</dbReference>
<reference evidence="10 11" key="2">
    <citation type="submission" date="2020-08" db="EMBL/GenBank/DDBJ databases">
        <authorList>
            <person name="Partida-Martinez L."/>
            <person name="Huntemann M."/>
            <person name="Clum A."/>
            <person name="Wang J."/>
            <person name="Palaniappan K."/>
            <person name="Ritter S."/>
            <person name="Chen I.-M."/>
            <person name="Stamatis D."/>
            <person name="Reddy T."/>
            <person name="O'Malley R."/>
            <person name="Daum C."/>
            <person name="Shapiro N."/>
            <person name="Ivanova N."/>
            <person name="Kyrpides N."/>
            <person name="Woyke T."/>
        </authorList>
    </citation>
    <scope>NUCLEOTIDE SEQUENCE [LARGE SCALE GENOMIC DNA]</scope>
    <source>
        <strain evidence="10 11">RAS26</strain>
    </source>
</reference>
<dbReference type="EMBL" id="JACHVX010000003">
    <property type="protein sequence ID" value="MBB2923365.1"/>
    <property type="molecule type" value="Genomic_DNA"/>
</dbReference>
<dbReference type="GO" id="GO:0004553">
    <property type="term" value="F:hydrolase activity, hydrolyzing O-glycosyl compounds"/>
    <property type="evidence" value="ECO:0007669"/>
    <property type="project" value="InterPro"/>
</dbReference>
<evidence type="ECO:0000256" key="7">
    <source>
        <dbReference type="PIRSR" id="PIRSR606710-1"/>
    </source>
</evidence>
<keyword evidence="4" id="KW-0378">Hydrolase</keyword>
<dbReference type="SUPFAM" id="SSF50370">
    <property type="entry name" value="Ricin B-like lectins"/>
    <property type="match status" value="1"/>
</dbReference>
<dbReference type="CDD" id="cd00161">
    <property type="entry name" value="beta-trefoil_Ricin-like"/>
    <property type="match status" value="1"/>
</dbReference>
<dbReference type="SUPFAM" id="SSF75005">
    <property type="entry name" value="Arabinanase/levansucrase/invertase"/>
    <property type="match status" value="1"/>
</dbReference>
<evidence type="ECO:0000256" key="4">
    <source>
        <dbReference type="ARBA" id="ARBA00022801"/>
    </source>
</evidence>
<evidence type="ECO:0000313" key="11">
    <source>
        <dbReference type="Proteomes" id="UP000518206"/>
    </source>
</evidence>
<dbReference type="GO" id="GO:0045493">
    <property type="term" value="P:xylan catabolic process"/>
    <property type="evidence" value="ECO:0007669"/>
    <property type="project" value="UniProtKB-KW"/>
</dbReference>
<dbReference type="InterPro" id="IPR006584">
    <property type="entry name" value="Cellulose-bd_IV"/>
</dbReference>
<dbReference type="Pfam" id="PF00652">
    <property type="entry name" value="Ricin_B_lectin"/>
    <property type="match status" value="1"/>
</dbReference>
<dbReference type="CDD" id="cd18618">
    <property type="entry name" value="GH43_Xsa43E-like"/>
    <property type="match status" value="1"/>
</dbReference>
<dbReference type="RefSeq" id="WP_311702004.1">
    <property type="nucleotide sequence ID" value="NZ_JACHVX010000003.1"/>
</dbReference>
<gene>
    <name evidence="10" type="ORF">FHR80_002290</name>
</gene>
<dbReference type="InterPro" id="IPR000772">
    <property type="entry name" value="Ricin_B_lectin"/>
</dbReference>
<feature type="active site" description="Proton acceptor" evidence="7">
    <location>
        <position position="127"/>
    </location>
</feature>
<organism evidence="10 11">
    <name type="scientific">Cellulomonas cellasea</name>
    <dbReference type="NCBI Taxonomy" id="43670"/>
    <lineage>
        <taxon>Bacteria</taxon>
        <taxon>Bacillati</taxon>
        <taxon>Actinomycetota</taxon>
        <taxon>Actinomycetes</taxon>
        <taxon>Micrococcales</taxon>
        <taxon>Cellulomonadaceae</taxon>
        <taxon>Cellulomonas</taxon>
    </lineage>
</organism>
<evidence type="ECO:0000256" key="6">
    <source>
        <dbReference type="ARBA" id="ARBA00023295"/>
    </source>
</evidence>
<feature type="active site" description="Proton donor" evidence="7">
    <location>
        <position position="302"/>
    </location>
</feature>
<dbReference type="GO" id="GO:0030246">
    <property type="term" value="F:carbohydrate binding"/>
    <property type="evidence" value="ECO:0007669"/>
    <property type="project" value="InterPro"/>
</dbReference>
<dbReference type="PANTHER" id="PTHR43772">
    <property type="entry name" value="ENDO-1,4-BETA-XYLANASE"/>
    <property type="match status" value="1"/>
</dbReference>
<feature type="site" description="Important for catalytic activity, responsible for pKa modulation of the active site Glu and correct orientation of both the proton donor and substrate" evidence="8">
    <location>
        <position position="241"/>
    </location>
</feature>
<dbReference type="Gene3D" id="2.115.10.20">
    <property type="entry name" value="Glycosyl hydrolase domain, family 43"/>
    <property type="match status" value="1"/>
</dbReference>
<dbReference type="InterPro" id="IPR023296">
    <property type="entry name" value="Glyco_hydro_beta-prop_sf"/>
</dbReference>
<reference evidence="10 11" key="1">
    <citation type="submission" date="2020-08" db="EMBL/GenBank/DDBJ databases">
        <title>The Agave Microbiome: Exploring the role of microbial communities in plant adaptations to desert environments.</title>
        <authorList>
            <person name="Partida-Martinez L.P."/>
        </authorList>
    </citation>
    <scope>NUCLEOTIDE SEQUENCE [LARGE SCALE GENOMIC DNA]</scope>
    <source>
        <strain evidence="10 11">RAS26</strain>
    </source>
</reference>
<keyword evidence="6" id="KW-0326">Glycosidase</keyword>
<feature type="domain" description="CBM6" evidence="9">
    <location>
        <begin position="417"/>
        <end position="540"/>
    </location>
</feature>
<dbReference type="Proteomes" id="UP000518206">
    <property type="component" value="Unassembled WGS sequence"/>
</dbReference>
<keyword evidence="2" id="KW-0858">Xylan degradation</keyword>
<dbReference type="AlphaFoldDB" id="A0A7W4YB02"/>
<evidence type="ECO:0000313" key="10">
    <source>
        <dbReference type="EMBL" id="MBB2923365.1"/>
    </source>
</evidence>
<keyword evidence="2" id="KW-0624">Polysaccharide degradation</keyword>
<evidence type="ECO:0000256" key="1">
    <source>
        <dbReference type="ARBA" id="ARBA00009865"/>
    </source>
</evidence>
<dbReference type="InterPro" id="IPR005084">
    <property type="entry name" value="CBM6"/>
</dbReference>
<name>A0A7W4YB02_9CELL</name>
<evidence type="ECO:0000256" key="2">
    <source>
        <dbReference type="ARBA" id="ARBA00022651"/>
    </source>
</evidence>
<evidence type="ECO:0000256" key="5">
    <source>
        <dbReference type="ARBA" id="ARBA00023277"/>
    </source>
</evidence>
<proteinExistence type="inferred from homology"/>
<dbReference type="InterPro" id="IPR008979">
    <property type="entry name" value="Galactose-bd-like_sf"/>
</dbReference>
<dbReference type="PROSITE" id="PS50231">
    <property type="entry name" value="RICIN_B_LECTIN"/>
    <property type="match status" value="1"/>
</dbReference>
<dbReference type="Gene3D" id="2.80.10.50">
    <property type="match status" value="1"/>
</dbReference>